<feature type="region of interest" description="Disordered" evidence="10">
    <location>
        <begin position="1"/>
        <end position="38"/>
    </location>
</feature>
<dbReference type="InterPro" id="IPR017441">
    <property type="entry name" value="Protein_kinase_ATP_BS"/>
</dbReference>
<dbReference type="GO" id="GO:0004674">
    <property type="term" value="F:protein serine/threonine kinase activity"/>
    <property type="evidence" value="ECO:0007669"/>
    <property type="project" value="UniProtKB-KW"/>
</dbReference>
<evidence type="ECO:0000256" key="2">
    <source>
        <dbReference type="ARBA" id="ARBA00022527"/>
    </source>
</evidence>
<dbReference type="GeneID" id="63788747"/>
<dbReference type="Pfam" id="PF00069">
    <property type="entry name" value="Pkinase"/>
    <property type="match status" value="1"/>
</dbReference>
<sequence>MAASAADYNPDDDARTEAAAHHAPPSAEKPVEDPEDDMFADPVPTLPLVDTGSAVPARKMDIGVRESWADAEGYYRVVIGELLDERYAITSILGRGVFSAVVGATDQQDNNKAVAIKVTRNNAVMRKAGAQELSILRLLNDADPDDRKHIVRLKGTFEHREHFCLVFEHLALNLREVLRKFGRDVGIQVRAVRAYAGQLFLALAHLARHKVIHGDLKPDNILVSQSRTTLKLCDLGSASFYQADEKRQFDEATAYLASRFYRAPEVILGAGIDYGIDIWAAGCTLFEMYTGQILFPGRSNSAMLRLMMRLKGKMPAKMVRRGKFGYRHFDDSFGFLSVETDALSGQDMTKRLDVAAKPVWDLKRRCLLPALSAEERPLVLQLISLLERCLELDPARRLTAAEALRHPFLSTRQGI</sequence>
<dbReference type="SUPFAM" id="SSF56112">
    <property type="entry name" value="Protein kinase-like (PK-like)"/>
    <property type="match status" value="1"/>
</dbReference>
<evidence type="ECO:0000256" key="8">
    <source>
        <dbReference type="PROSITE-ProRule" id="PRU10141"/>
    </source>
</evidence>
<keyword evidence="13" id="KW-1185">Reference proteome</keyword>
<keyword evidence="6 8" id="KW-0067">ATP-binding</keyword>
<evidence type="ECO:0000256" key="10">
    <source>
        <dbReference type="SAM" id="MobiDB-lite"/>
    </source>
</evidence>
<evidence type="ECO:0000256" key="4">
    <source>
        <dbReference type="ARBA" id="ARBA00022741"/>
    </source>
</evidence>
<name>A0A1Y2FVC9_PROLT</name>
<dbReference type="Proteomes" id="UP000193685">
    <property type="component" value="Unassembled WGS sequence"/>
</dbReference>
<organism evidence="12 13">
    <name type="scientific">Protomyces lactucae-debilis</name>
    <dbReference type="NCBI Taxonomy" id="2754530"/>
    <lineage>
        <taxon>Eukaryota</taxon>
        <taxon>Fungi</taxon>
        <taxon>Dikarya</taxon>
        <taxon>Ascomycota</taxon>
        <taxon>Taphrinomycotina</taxon>
        <taxon>Taphrinomycetes</taxon>
        <taxon>Taphrinales</taxon>
        <taxon>Protomycetaceae</taxon>
        <taxon>Protomyces</taxon>
    </lineage>
</organism>
<dbReference type="Gene3D" id="3.30.200.20">
    <property type="entry name" value="Phosphorylase Kinase, domain 1"/>
    <property type="match status" value="1"/>
</dbReference>
<dbReference type="AlphaFoldDB" id="A0A1Y2FVC9"/>
<comment type="similarity">
    <text evidence="7">Belongs to the protein kinase superfamily. CMGC Ser/Thr protein kinase family.</text>
</comment>
<evidence type="ECO:0000259" key="11">
    <source>
        <dbReference type="PROSITE" id="PS50011"/>
    </source>
</evidence>
<dbReference type="OrthoDB" id="9332038at2759"/>
<feature type="domain" description="Protein kinase" evidence="11">
    <location>
        <begin position="87"/>
        <end position="409"/>
    </location>
</feature>
<accession>A0A1Y2FVC9</accession>
<proteinExistence type="inferred from homology"/>
<dbReference type="PROSITE" id="PS50011">
    <property type="entry name" value="PROTEIN_KINASE_DOM"/>
    <property type="match status" value="1"/>
</dbReference>
<feature type="binding site" evidence="8">
    <location>
        <position position="117"/>
    </location>
    <ligand>
        <name>ATP</name>
        <dbReference type="ChEBI" id="CHEBI:30616"/>
    </ligand>
</feature>
<protein>
    <recommendedName>
        <fullName evidence="1">non-specific serine/threonine protein kinase</fullName>
        <ecNumber evidence="1">2.7.11.1</ecNumber>
    </recommendedName>
</protein>
<evidence type="ECO:0000256" key="9">
    <source>
        <dbReference type="RuleBase" id="RU000304"/>
    </source>
</evidence>
<dbReference type="PANTHER" id="PTHR24058:SF103">
    <property type="entry name" value="SERINE_THREONINE-PROTEIN KINASE PRP4 HOMOLOG"/>
    <property type="match status" value="1"/>
</dbReference>
<dbReference type="InterPro" id="IPR050494">
    <property type="entry name" value="Ser_Thr_dual-spec_kinase"/>
</dbReference>
<dbReference type="InterPro" id="IPR008271">
    <property type="entry name" value="Ser/Thr_kinase_AS"/>
</dbReference>
<keyword evidence="4 8" id="KW-0547">Nucleotide-binding</keyword>
<dbReference type="PROSITE" id="PS00107">
    <property type="entry name" value="PROTEIN_KINASE_ATP"/>
    <property type="match status" value="1"/>
</dbReference>
<dbReference type="PROSITE" id="PS00108">
    <property type="entry name" value="PROTEIN_KINASE_ST"/>
    <property type="match status" value="1"/>
</dbReference>
<gene>
    <name evidence="12" type="ORF">BCR37DRAFT_409081</name>
</gene>
<dbReference type="FunFam" id="1.10.510.10:FF:000078">
    <property type="entry name" value="Serine/threonine-protein kinase PRP4 homolog"/>
    <property type="match status" value="1"/>
</dbReference>
<evidence type="ECO:0000313" key="12">
    <source>
        <dbReference type="EMBL" id="ORY87973.1"/>
    </source>
</evidence>
<dbReference type="EC" id="2.7.11.1" evidence="1"/>
<comment type="caution">
    <text evidence="12">The sequence shown here is derived from an EMBL/GenBank/DDBJ whole genome shotgun (WGS) entry which is preliminary data.</text>
</comment>
<evidence type="ECO:0000313" key="13">
    <source>
        <dbReference type="Proteomes" id="UP000193685"/>
    </source>
</evidence>
<dbReference type="EMBL" id="MCFI01000001">
    <property type="protein sequence ID" value="ORY87973.1"/>
    <property type="molecule type" value="Genomic_DNA"/>
</dbReference>
<dbReference type="RefSeq" id="XP_040728468.1">
    <property type="nucleotide sequence ID" value="XM_040872148.1"/>
</dbReference>
<evidence type="ECO:0000256" key="5">
    <source>
        <dbReference type="ARBA" id="ARBA00022777"/>
    </source>
</evidence>
<keyword evidence="5 12" id="KW-0418">Kinase</keyword>
<dbReference type="SMART" id="SM00220">
    <property type="entry name" value="S_TKc"/>
    <property type="match status" value="1"/>
</dbReference>
<reference evidence="12 13" key="1">
    <citation type="submission" date="2016-07" db="EMBL/GenBank/DDBJ databases">
        <title>Pervasive Adenine N6-methylation of Active Genes in Fungi.</title>
        <authorList>
            <consortium name="DOE Joint Genome Institute"/>
            <person name="Mondo S.J."/>
            <person name="Dannebaum R.O."/>
            <person name="Kuo R.C."/>
            <person name="Labutti K."/>
            <person name="Haridas S."/>
            <person name="Kuo A."/>
            <person name="Salamov A."/>
            <person name="Ahrendt S.R."/>
            <person name="Lipzen A."/>
            <person name="Sullivan W."/>
            <person name="Andreopoulos W.B."/>
            <person name="Clum A."/>
            <person name="Lindquist E."/>
            <person name="Daum C."/>
            <person name="Ramamoorthy G.K."/>
            <person name="Gryganskyi A."/>
            <person name="Culley D."/>
            <person name="Magnuson J.K."/>
            <person name="James T.Y."/>
            <person name="O'Malley M.A."/>
            <person name="Stajich J.E."/>
            <person name="Spatafora J.W."/>
            <person name="Visel A."/>
            <person name="Grigoriev I.V."/>
        </authorList>
    </citation>
    <scope>NUCLEOTIDE SEQUENCE [LARGE SCALE GENOMIC DNA]</scope>
    <source>
        <strain evidence="12 13">12-1054</strain>
    </source>
</reference>
<keyword evidence="3" id="KW-0808">Transferase</keyword>
<dbReference type="InterPro" id="IPR011009">
    <property type="entry name" value="Kinase-like_dom_sf"/>
</dbReference>
<dbReference type="STRING" id="56484.A0A1Y2FVC9"/>
<evidence type="ECO:0000256" key="1">
    <source>
        <dbReference type="ARBA" id="ARBA00012513"/>
    </source>
</evidence>
<dbReference type="GO" id="GO:0005524">
    <property type="term" value="F:ATP binding"/>
    <property type="evidence" value="ECO:0007669"/>
    <property type="project" value="UniProtKB-UniRule"/>
</dbReference>
<evidence type="ECO:0000256" key="6">
    <source>
        <dbReference type="ARBA" id="ARBA00022840"/>
    </source>
</evidence>
<evidence type="ECO:0000256" key="7">
    <source>
        <dbReference type="ARBA" id="ARBA00023596"/>
    </source>
</evidence>
<dbReference type="OMA" id="PEIIMGH"/>
<dbReference type="Gene3D" id="1.10.510.10">
    <property type="entry name" value="Transferase(Phosphotransferase) domain 1"/>
    <property type="match status" value="1"/>
</dbReference>
<dbReference type="PANTHER" id="PTHR24058">
    <property type="entry name" value="DUAL SPECIFICITY PROTEIN KINASE"/>
    <property type="match status" value="1"/>
</dbReference>
<dbReference type="InterPro" id="IPR000719">
    <property type="entry name" value="Prot_kinase_dom"/>
</dbReference>
<evidence type="ECO:0000256" key="3">
    <source>
        <dbReference type="ARBA" id="ARBA00022679"/>
    </source>
</evidence>
<keyword evidence="2 9" id="KW-0723">Serine/threonine-protein kinase</keyword>